<dbReference type="GeneID" id="63683819"/>
<dbReference type="EMBL" id="JH795866">
    <property type="protein sequence ID" value="EJU00841.1"/>
    <property type="molecule type" value="Genomic_DNA"/>
</dbReference>
<reference evidence="3 4" key="1">
    <citation type="journal article" date="2012" name="Science">
        <title>The Paleozoic origin of enzymatic lignin decomposition reconstructed from 31 fungal genomes.</title>
        <authorList>
            <person name="Floudas D."/>
            <person name="Binder M."/>
            <person name="Riley R."/>
            <person name="Barry K."/>
            <person name="Blanchette R.A."/>
            <person name="Henrissat B."/>
            <person name="Martinez A.T."/>
            <person name="Otillar R."/>
            <person name="Spatafora J.W."/>
            <person name="Yadav J.S."/>
            <person name="Aerts A."/>
            <person name="Benoit I."/>
            <person name="Boyd A."/>
            <person name="Carlson A."/>
            <person name="Copeland A."/>
            <person name="Coutinho P.M."/>
            <person name="de Vries R.P."/>
            <person name="Ferreira P."/>
            <person name="Findley K."/>
            <person name="Foster B."/>
            <person name="Gaskell J."/>
            <person name="Glotzer D."/>
            <person name="Gorecki P."/>
            <person name="Heitman J."/>
            <person name="Hesse C."/>
            <person name="Hori C."/>
            <person name="Igarashi K."/>
            <person name="Jurgens J.A."/>
            <person name="Kallen N."/>
            <person name="Kersten P."/>
            <person name="Kohler A."/>
            <person name="Kuees U."/>
            <person name="Kumar T.K.A."/>
            <person name="Kuo A."/>
            <person name="LaButti K."/>
            <person name="Larrondo L.F."/>
            <person name="Lindquist E."/>
            <person name="Ling A."/>
            <person name="Lombard V."/>
            <person name="Lucas S."/>
            <person name="Lundell T."/>
            <person name="Martin R."/>
            <person name="McLaughlin D.J."/>
            <person name="Morgenstern I."/>
            <person name="Morin E."/>
            <person name="Murat C."/>
            <person name="Nagy L.G."/>
            <person name="Nolan M."/>
            <person name="Ohm R.A."/>
            <person name="Patyshakuliyeva A."/>
            <person name="Rokas A."/>
            <person name="Ruiz-Duenas F.J."/>
            <person name="Sabat G."/>
            <person name="Salamov A."/>
            <person name="Samejima M."/>
            <person name="Schmutz J."/>
            <person name="Slot J.C."/>
            <person name="St John F."/>
            <person name="Stenlid J."/>
            <person name="Sun H."/>
            <person name="Sun S."/>
            <person name="Syed K."/>
            <person name="Tsang A."/>
            <person name="Wiebenga A."/>
            <person name="Young D."/>
            <person name="Pisabarro A."/>
            <person name="Eastwood D.C."/>
            <person name="Martin F."/>
            <person name="Cullen D."/>
            <person name="Grigoriev I.V."/>
            <person name="Hibbett D.S."/>
        </authorList>
    </citation>
    <scope>NUCLEOTIDE SEQUENCE [LARGE SCALE GENOMIC DNA]</scope>
    <source>
        <strain evidence="3 4">DJM-731 SS1</strain>
    </source>
</reference>
<feature type="region of interest" description="Disordered" evidence="1">
    <location>
        <begin position="1"/>
        <end position="48"/>
    </location>
</feature>
<dbReference type="AlphaFoldDB" id="M5FTA3"/>
<sequence length="114" mass="12220">MPPTLPELDSSSAGDDSPTPVHSNSCTPQIAPGKVPPSPSPRKAQTELASRRWIDTGTVFPILQDPKQYSMHVKIVILCVVSIITLAAPFCSNAFLPAFDIMLATMDATKTEVN</sequence>
<organism evidence="3 4">
    <name type="scientific">Dacryopinax primogenitus (strain DJM 731)</name>
    <name type="common">Brown rot fungus</name>
    <dbReference type="NCBI Taxonomy" id="1858805"/>
    <lineage>
        <taxon>Eukaryota</taxon>
        <taxon>Fungi</taxon>
        <taxon>Dikarya</taxon>
        <taxon>Basidiomycota</taxon>
        <taxon>Agaricomycotina</taxon>
        <taxon>Dacrymycetes</taxon>
        <taxon>Dacrymycetales</taxon>
        <taxon>Dacrymycetaceae</taxon>
        <taxon>Dacryopinax</taxon>
    </lineage>
</organism>
<gene>
    <name evidence="3" type="ORF">DACRYDRAFT_108894</name>
</gene>
<keyword evidence="2" id="KW-1133">Transmembrane helix</keyword>
<protein>
    <submittedName>
        <fullName evidence="3">Uncharacterized protein</fullName>
    </submittedName>
</protein>
<dbReference type="RefSeq" id="XP_040627738.1">
    <property type="nucleotide sequence ID" value="XM_040768757.1"/>
</dbReference>
<evidence type="ECO:0000313" key="4">
    <source>
        <dbReference type="Proteomes" id="UP000030653"/>
    </source>
</evidence>
<feature type="transmembrane region" description="Helical" evidence="2">
    <location>
        <begin position="75"/>
        <end position="96"/>
    </location>
</feature>
<name>M5FTA3_DACPD</name>
<feature type="compositionally biased region" description="Polar residues" evidence="1">
    <location>
        <begin position="9"/>
        <end position="28"/>
    </location>
</feature>
<dbReference type="Proteomes" id="UP000030653">
    <property type="component" value="Unassembled WGS sequence"/>
</dbReference>
<dbReference type="HOGENOM" id="CLU_2120995_0_0_1"/>
<proteinExistence type="predicted"/>
<keyword evidence="4" id="KW-1185">Reference proteome</keyword>
<evidence type="ECO:0000313" key="3">
    <source>
        <dbReference type="EMBL" id="EJU00841.1"/>
    </source>
</evidence>
<keyword evidence="2" id="KW-0812">Transmembrane</keyword>
<accession>M5FTA3</accession>
<evidence type="ECO:0000256" key="1">
    <source>
        <dbReference type="SAM" id="MobiDB-lite"/>
    </source>
</evidence>
<evidence type="ECO:0000256" key="2">
    <source>
        <dbReference type="SAM" id="Phobius"/>
    </source>
</evidence>
<dbReference type="STRING" id="1858805.M5FTA3"/>
<keyword evidence="2" id="KW-0472">Membrane</keyword>